<dbReference type="PANTHER" id="PTHR18895">
    <property type="entry name" value="HEMK METHYLTRANSFERASE"/>
    <property type="match status" value="1"/>
</dbReference>
<dbReference type="HAMAP" id="MF_02126">
    <property type="entry name" value="RF_methyltr_PrmC"/>
    <property type="match status" value="1"/>
</dbReference>
<dbReference type="PANTHER" id="PTHR18895:SF74">
    <property type="entry name" value="MTRF1L RELEASE FACTOR GLUTAMINE METHYLTRANSFERASE"/>
    <property type="match status" value="1"/>
</dbReference>
<dbReference type="SUPFAM" id="SSF53335">
    <property type="entry name" value="S-adenosyl-L-methionine-dependent methyltransferases"/>
    <property type="match status" value="1"/>
</dbReference>
<evidence type="ECO:0000259" key="7">
    <source>
        <dbReference type="Pfam" id="PF05175"/>
    </source>
</evidence>
<accession>A0A5K7XET5</accession>
<dbReference type="EMBL" id="AP021861">
    <property type="protein sequence ID" value="BBO34512.1"/>
    <property type="molecule type" value="Genomic_DNA"/>
</dbReference>
<dbReference type="EC" id="2.1.1.297" evidence="5"/>
<evidence type="ECO:0000313" key="10">
    <source>
        <dbReference type="Proteomes" id="UP000326837"/>
    </source>
</evidence>
<dbReference type="InterPro" id="IPR019874">
    <property type="entry name" value="RF_methyltr_PrmC"/>
</dbReference>
<dbReference type="InterPro" id="IPR029063">
    <property type="entry name" value="SAM-dependent_MTases_sf"/>
</dbReference>
<dbReference type="InterPro" id="IPR007848">
    <property type="entry name" value="Small_mtfrase_dom"/>
</dbReference>
<sequence length="325" mass="35448">MSANDQPWTIGRLLNWTTDFLKEKGAESPRLDAEVLLAHVRGCKRIELYTSFEQPASDELRAKFRELVKERAAGKPVAYLVGHREFFSLPFTVTPDVLIPRPETELLIVRALDIAKPQPRVNDPPERDSNDVAPNPPAPNPPAPKPTPPPAKPIAVADVGTGSGIIAVTLAKHLPSATLTMIDVSPAALAVAQKNAERNGVSDRITAVESDLFAALPAEQKFDLIASNPPYITSAEMQELAVDVRRYEPTLALDGGPEGTTVIERLIGQAAERLRPGGWLLMEISPTIVERVEQLLEADSRLQREPTQKDIAGLARVVQARRKGE</sequence>
<evidence type="ECO:0000256" key="5">
    <source>
        <dbReference type="HAMAP-Rule" id="MF_02126"/>
    </source>
</evidence>
<dbReference type="KEGG" id="lpav:PLANPX_4124"/>
<keyword evidence="10" id="KW-1185">Reference proteome</keyword>
<dbReference type="GO" id="GO:0003676">
    <property type="term" value="F:nucleic acid binding"/>
    <property type="evidence" value="ECO:0007669"/>
    <property type="project" value="InterPro"/>
</dbReference>
<dbReference type="GO" id="GO:0102559">
    <property type="term" value="F:peptide chain release factor N(5)-glutamine methyltransferase activity"/>
    <property type="evidence" value="ECO:0007669"/>
    <property type="project" value="UniProtKB-EC"/>
</dbReference>
<proteinExistence type="inferred from homology"/>
<dbReference type="RefSeq" id="WP_152100073.1">
    <property type="nucleotide sequence ID" value="NZ_AP021861.1"/>
</dbReference>
<feature type="binding site" evidence="5">
    <location>
        <position position="228"/>
    </location>
    <ligand>
        <name>S-adenosyl-L-methionine</name>
        <dbReference type="ChEBI" id="CHEBI:59789"/>
    </ligand>
</feature>
<feature type="binding site" evidence="5">
    <location>
        <begin position="160"/>
        <end position="164"/>
    </location>
    <ligand>
        <name>S-adenosyl-L-methionine</name>
        <dbReference type="ChEBI" id="CHEBI:59789"/>
    </ligand>
</feature>
<evidence type="ECO:0000256" key="6">
    <source>
        <dbReference type="SAM" id="MobiDB-lite"/>
    </source>
</evidence>
<dbReference type="NCBIfam" id="TIGR03534">
    <property type="entry name" value="RF_mod_PrmC"/>
    <property type="match status" value="1"/>
</dbReference>
<dbReference type="PROSITE" id="PS00092">
    <property type="entry name" value="N6_MTASE"/>
    <property type="match status" value="1"/>
</dbReference>
<evidence type="ECO:0000256" key="4">
    <source>
        <dbReference type="ARBA" id="ARBA00048391"/>
    </source>
</evidence>
<dbReference type="InterPro" id="IPR002052">
    <property type="entry name" value="DNA_methylase_N6_adenine_CS"/>
</dbReference>
<evidence type="ECO:0000259" key="8">
    <source>
        <dbReference type="Pfam" id="PF17827"/>
    </source>
</evidence>
<feature type="domain" description="Release factor glutamine methyltransferase N-terminal" evidence="8">
    <location>
        <begin position="13"/>
        <end position="82"/>
    </location>
</feature>
<dbReference type="NCBIfam" id="TIGR00536">
    <property type="entry name" value="hemK_fam"/>
    <property type="match status" value="1"/>
</dbReference>
<dbReference type="InterPro" id="IPR040758">
    <property type="entry name" value="PrmC_N"/>
</dbReference>
<dbReference type="Pfam" id="PF17827">
    <property type="entry name" value="PrmC_N"/>
    <property type="match status" value="1"/>
</dbReference>
<feature type="compositionally biased region" description="Pro residues" evidence="6">
    <location>
        <begin position="134"/>
        <end position="152"/>
    </location>
</feature>
<dbReference type="CDD" id="cd02440">
    <property type="entry name" value="AdoMet_MTases"/>
    <property type="match status" value="1"/>
</dbReference>
<reference evidence="10" key="1">
    <citation type="submission" date="2019-10" db="EMBL/GenBank/DDBJ databases">
        <title>Lacipirellula parvula gen. nov., sp. nov., representing a lineage of planctomycetes widespread in freshwater anoxic habitats, and description of the family Lacipirellulaceae.</title>
        <authorList>
            <person name="Dedysh S.N."/>
            <person name="Kulichevskaya I.S."/>
            <person name="Beletsky A.V."/>
            <person name="Rakitin A.L."/>
            <person name="Mardanov A.V."/>
            <person name="Ivanova A.A."/>
            <person name="Saltykova V.X."/>
            <person name="Rijpstra W.I.C."/>
            <person name="Sinninghe Damste J.S."/>
            <person name="Ravin N.V."/>
        </authorList>
    </citation>
    <scope>NUCLEOTIDE SEQUENCE [LARGE SCALE GENOMIC DNA]</scope>
    <source>
        <strain evidence="10">PX69</strain>
    </source>
</reference>
<dbReference type="GO" id="GO:0032259">
    <property type="term" value="P:methylation"/>
    <property type="evidence" value="ECO:0007669"/>
    <property type="project" value="UniProtKB-KW"/>
</dbReference>
<dbReference type="Pfam" id="PF05175">
    <property type="entry name" value="MTS"/>
    <property type="match status" value="1"/>
</dbReference>
<dbReference type="Proteomes" id="UP000326837">
    <property type="component" value="Chromosome"/>
</dbReference>
<keyword evidence="1 5" id="KW-0489">Methyltransferase</keyword>
<evidence type="ECO:0000256" key="3">
    <source>
        <dbReference type="ARBA" id="ARBA00022691"/>
    </source>
</evidence>
<feature type="binding site" evidence="5">
    <location>
        <begin position="228"/>
        <end position="231"/>
    </location>
    <ligand>
        <name>substrate</name>
    </ligand>
</feature>
<dbReference type="InterPro" id="IPR004556">
    <property type="entry name" value="HemK-like"/>
</dbReference>
<dbReference type="InterPro" id="IPR050320">
    <property type="entry name" value="N5-glutamine_MTase"/>
</dbReference>
<feature type="binding site" evidence="5">
    <location>
        <position position="183"/>
    </location>
    <ligand>
        <name>S-adenosyl-L-methionine</name>
        <dbReference type="ChEBI" id="CHEBI:59789"/>
    </ligand>
</feature>
<name>A0A5K7XET5_9BACT</name>
<organism evidence="9 10">
    <name type="scientific">Lacipirellula parvula</name>
    <dbReference type="NCBI Taxonomy" id="2650471"/>
    <lineage>
        <taxon>Bacteria</taxon>
        <taxon>Pseudomonadati</taxon>
        <taxon>Planctomycetota</taxon>
        <taxon>Planctomycetia</taxon>
        <taxon>Pirellulales</taxon>
        <taxon>Lacipirellulaceae</taxon>
        <taxon>Lacipirellula</taxon>
    </lineage>
</organism>
<evidence type="ECO:0000256" key="2">
    <source>
        <dbReference type="ARBA" id="ARBA00022679"/>
    </source>
</evidence>
<dbReference type="Gene3D" id="1.10.8.10">
    <property type="entry name" value="DNA helicase RuvA subunit, C-terminal domain"/>
    <property type="match status" value="1"/>
</dbReference>
<comment type="similarity">
    <text evidence="5">Belongs to the protein N5-glutamine methyltransferase family. PrmC subfamily.</text>
</comment>
<gene>
    <name evidence="5" type="primary">prmC</name>
    <name evidence="9" type="ORF">PLANPX_4124</name>
</gene>
<protein>
    <recommendedName>
        <fullName evidence="5">Release factor glutamine methyltransferase</fullName>
        <shortName evidence="5">RF MTase</shortName>
        <ecNumber evidence="5">2.1.1.297</ecNumber>
    </recommendedName>
    <alternativeName>
        <fullName evidence="5">N5-glutamine methyltransferase PrmC</fullName>
    </alternativeName>
    <alternativeName>
        <fullName evidence="5">Protein-(glutamine-N5) MTase PrmC</fullName>
    </alternativeName>
    <alternativeName>
        <fullName evidence="5">Protein-glutamine N-methyltransferase PrmC</fullName>
    </alternativeName>
</protein>
<comment type="catalytic activity">
    <reaction evidence="4 5">
        <text>L-glutaminyl-[peptide chain release factor] + S-adenosyl-L-methionine = N(5)-methyl-L-glutaminyl-[peptide chain release factor] + S-adenosyl-L-homocysteine + H(+)</text>
        <dbReference type="Rhea" id="RHEA:42896"/>
        <dbReference type="Rhea" id="RHEA-COMP:10271"/>
        <dbReference type="Rhea" id="RHEA-COMP:10272"/>
        <dbReference type="ChEBI" id="CHEBI:15378"/>
        <dbReference type="ChEBI" id="CHEBI:30011"/>
        <dbReference type="ChEBI" id="CHEBI:57856"/>
        <dbReference type="ChEBI" id="CHEBI:59789"/>
        <dbReference type="ChEBI" id="CHEBI:61891"/>
        <dbReference type="EC" id="2.1.1.297"/>
    </reaction>
</comment>
<dbReference type="AlphaFoldDB" id="A0A5K7XET5"/>
<keyword evidence="2 5" id="KW-0808">Transferase</keyword>
<keyword evidence="3 5" id="KW-0949">S-adenosyl-L-methionine</keyword>
<evidence type="ECO:0000313" key="9">
    <source>
        <dbReference type="EMBL" id="BBO34512.1"/>
    </source>
</evidence>
<feature type="domain" description="Methyltransferase small" evidence="7">
    <location>
        <begin position="155"/>
        <end position="238"/>
    </location>
</feature>
<comment type="function">
    <text evidence="5">Methylates the class 1 translation termination release factors RF1/PrfA and RF2/PrfB on the glutamine residue of the universally conserved GGQ motif.</text>
</comment>
<dbReference type="Gene3D" id="3.40.50.150">
    <property type="entry name" value="Vaccinia Virus protein VP39"/>
    <property type="match status" value="1"/>
</dbReference>
<feature type="region of interest" description="Disordered" evidence="6">
    <location>
        <begin position="117"/>
        <end position="156"/>
    </location>
</feature>
<evidence type="ECO:0000256" key="1">
    <source>
        <dbReference type="ARBA" id="ARBA00022603"/>
    </source>
</evidence>
<comment type="caution">
    <text evidence="5">Lacks conserved residue(s) required for the propagation of feature annotation.</text>
</comment>